<feature type="domain" description="N-acetyltransferase" evidence="1">
    <location>
        <begin position="23"/>
        <end position="178"/>
    </location>
</feature>
<evidence type="ECO:0000259" key="1">
    <source>
        <dbReference type="PROSITE" id="PS51186"/>
    </source>
</evidence>
<dbReference type="AlphaFoldDB" id="A0AAV2VN33"/>
<dbReference type="Proteomes" id="UP000018211">
    <property type="component" value="Unassembled WGS sequence"/>
</dbReference>
<evidence type="ECO:0000313" key="3">
    <source>
        <dbReference type="Proteomes" id="UP000018211"/>
    </source>
</evidence>
<dbReference type="PANTHER" id="PTHR43072">
    <property type="entry name" value="N-ACETYLTRANSFERASE"/>
    <property type="match status" value="1"/>
</dbReference>
<dbReference type="PROSITE" id="PS51186">
    <property type="entry name" value="GNAT"/>
    <property type="match status" value="1"/>
</dbReference>
<dbReference type="Gene3D" id="3.40.630.30">
    <property type="match status" value="1"/>
</dbReference>
<accession>A0AAV2VN33</accession>
<dbReference type="CDD" id="cd04301">
    <property type="entry name" value="NAT_SF"/>
    <property type="match status" value="1"/>
</dbReference>
<protein>
    <submittedName>
        <fullName evidence="2">Acyl-CoA N-acyltransferase</fullName>
    </submittedName>
</protein>
<dbReference type="InterPro" id="IPR000182">
    <property type="entry name" value="GNAT_dom"/>
</dbReference>
<reference evidence="2 3" key="1">
    <citation type="journal article" date="2013" name="ISME J.">
        <title>Comparative genomics of pathogenic lineages of Vibrio nigripulchritudo identifies virulence-associated traits.</title>
        <authorList>
            <person name="Goudenege D."/>
            <person name="Labreuche Y."/>
            <person name="Krin E."/>
            <person name="Ansquer D."/>
            <person name="Mangenot S."/>
            <person name="Calteau A."/>
            <person name="Medigue C."/>
            <person name="Mazel D."/>
            <person name="Polz M.F."/>
            <person name="Le Roux F."/>
        </authorList>
    </citation>
    <scope>NUCLEOTIDE SEQUENCE [LARGE SCALE GENOMIC DNA]</scope>
    <source>
        <strain evidence="2 3">SOn1</strain>
    </source>
</reference>
<comment type="caution">
    <text evidence="2">The sequence shown here is derived from an EMBL/GenBank/DDBJ whole genome shotgun (WGS) entry which is preliminary data.</text>
</comment>
<sequence length="178" mass="21063">MYILTKSTDPKHTLYFHKLMSTYRIRAAQVEDLEALNKFMYQLHDYHHRETPDLFKSPEEVEQEKSISRYIDDPECFVYVAEDSEQLLVGFVSGHFCELQSSIMKPVTMGSIDEIFVTPEHRKTGVAQMLFERLETAFKECGVKQMFVEVWHFNEAALNFYNKLGLNHHIHWMRKPLI</sequence>
<gene>
    <name evidence="2" type="ORF">VIBNISOn1_1670011</name>
</gene>
<dbReference type="EMBL" id="CAOF01000076">
    <property type="protein sequence ID" value="CCO46087.1"/>
    <property type="molecule type" value="Genomic_DNA"/>
</dbReference>
<dbReference type="Pfam" id="PF00583">
    <property type="entry name" value="Acetyltransf_1"/>
    <property type="match status" value="1"/>
</dbReference>
<dbReference type="SUPFAM" id="SSF55729">
    <property type="entry name" value="Acyl-CoA N-acyltransferases (Nat)"/>
    <property type="match status" value="1"/>
</dbReference>
<dbReference type="InterPro" id="IPR016181">
    <property type="entry name" value="Acyl_CoA_acyltransferase"/>
</dbReference>
<dbReference type="GO" id="GO:0016747">
    <property type="term" value="F:acyltransferase activity, transferring groups other than amino-acyl groups"/>
    <property type="evidence" value="ECO:0007669"/>
    <property type="project" value="InterPro"/>
</dbReference>
<evidence type="ECO:0000313" key="2">
    <source>
        <dbReference type="EMBL" id="CCO46087.1"/>
    </source>
</evidence>
<proteinExistence type="predicted"/>
<name>A0AAV2VN33_9VIBR</name>
<organism evidence="2 3">
    <name type="scientific">Vibrio nigripulchritudo SOn1</name>
    <dbReference type="NCBI Taxonomy" id="1238450"/>
    <lineage>
        <taxon>Bacteria</taxon>
        <taxon>Pseudomonadati</taxon>
        <taxon>Pseudomonadota</taxon>
        <taxon>Gammaproteobacteria</taxon>
        <taxon>Vibrionales</taxon>
        <taxon>Vibrionaceae</taxon>
        <taxon>Vibrio</taxon>
    </lineage>
</organism>